<accession>A0A9D4H389</accession>
<reference evidence="1" key="1">
    <citation type="journal article" date="2019" name="bioRxiv">
        <title>The Genome of the Zebra Mussel, Dreissena polymorpha: A Resource for Invasive Species Research.</title>
        <authorList>
            <person name="McCartney M.A."/>
            <person name="Auch B."/>
            <person name="Kono T."/>
            <person name="Mallez S."/>
            <person name="Zhang Y."/>
            <person name="Obille A."/>
            <person name="Becker A."/>
            <person name="Abrahante J.E."/>
            <person name="Garbe J."/>
            <person name="Badalamenti J.P."/>
            <person name="Herman A."/>
            <person name="Mangelson H."/>
            <person name="Liachko I."/>
            <person name="Sullivan S."/>
            <person name="Sone E.D."/>
            <person name="Koren S."/>
            <person name="Silverstein K.A.T."/>
            <person name="Beckman K.B."/>
            <person name="Gohl D.M."/>
        </authorList>
    </citation>
    <scope>NUCLEOTIDE SEQUENCE</scope>
    <source>
        <strain evidence="1">Duluth1</strain>
        <tissue evidence="1">Whole animal</tissue>
    </source>
</reference>
<comment type="caution">
    <text evidence="1">The sequence shown here is derived from an EMBL/GenBank/DDBJ whole genome shotgun (WGS) entry which is preliminary data.</text>
</comment>
<keyword evidence="2" id="KW-1185">Reference proteome</keyword>
<dbReference type="EMBL" id="JAIWYP010000005">
    <property type="protein sequence ID" value="KAH3826199.1"/>
    <property type="molecule type" value="Genomic_DNA"/>
</dbReference>
<dbReference type="AlphaFoldDB" id="A0A9D4H389"/>
<reference evidence="1" key="2">
    <citation type="submission" date="2020-11" db="EMBL/GenBank/DDBJ databases">
        <authorList>
            <person name="McCartney M.A."/>
            <person name="Auch B."/>
            <person name="Kono T."/>
            <person name="Mallez S."/>
            <person name="Becker A."/>
            <person name="Gohl D.M."/>
            <person name="Silverstein K.A.T."/>
            <person name="Koren S."/>
            <person name="Bechman K.B."/>
            <person name="Herman A."/>
            <person name="Abrahante J.E."/>
            <person name="Garbe J."/>
        </authorList>
    </citation>
    <scope>NUCLEOTIDE SEQUENCE</scope>
    <source>
        <strain evidence="1">Duluth1</strain>
        <tissue evidence="1">Whole animal</tissue>
    </source>
</reference>
<proteinExistence type="predicted"/>
<evidence type="ECO:0000313" key="2">
    <source>
        <dbReference type="Proteomes" id="UP000828390"/>
    </source>
</evidence>
<evidence type="ECO:0000313" key="1">
    <source>
        <dbReference type="EMBL" id="KAH3826199.1"/>
    </source>
</evidence>
<dbReference type="Proteomes" id="UP000828390">
    <property type="component" value="Unassembled WGS sequence"/>
</dbReference>
<gene>
    <name evidence="1" type="ORF">DPMN_128095</name>
</gene>
<name>A0A9D4H389_DREPO</name>
<sequence>MHYRCIDNNCHTVNDAVSVKERYDAILCNPQSTPVRALDVHDVSQYESQILTAIQRLETRIEHIEKVCSHCPLDQRLMPSRS</sequence>
<organism evidence="1 2">
    <name type="scientific">Dreissena polymorpha</name>
    <name type="common">Zebra mussel</name>
    <name type="synonym">Mytilus polymorpha</name>
    <dbReference type="NCBI Taxonomy" id="45954"/>
    <lineage>
        <taxon>Eukaryota</taxon>
        <taxon>Metazoa</taxon>
        <taxon>Spiralia</taxon>
        <taxon>Lophotrochozoa</taxon>
        <taxon>Mollusca</taxon>
        <taxon>Bivalvia</taxon>
        <taxon>Autobranchia</taxon>
        <taxon>Heteroconchia</taxon>
        <taxon>Euheterodonta</taxon>
        <taxon>Imparidentia</taxon>
        <taxon>Neoheterodontei</taxon>
        <taxon>Myida</taxon>
        <taxon>Dreissenoidea</taxon>
        <taxon>Dreissenidae</taxon>
        <taxon>Dreissena</taxon>
    </lineage>
</organism>
<protein>
    <submittedName>
        <fullName evidence="1">Uncharacterized protein</fullName>
    </submittedName>
</protein>